<dbReference type="Gene3D" id="3.40.190.10">
    <property type="entry name" value="Periplasmic binding protein-like II"/>
    <property type="match status" value="2"/>
</dbReference>
<reference evidence="7 8" key="1">
    <citation type="submission" date="2022-05" db="EMBL/GenBank/DDBJ databases">
        <title>Genome Sequencing of Bee-Associated Microbes.</title>
        <authorList>
            <person name="Dunlap C."/>
        </authorList>
    </citation>
    <scope>NUCLEOTIDE SEQUENCE [LARGE SCALE GENOMIC DNA]</scope>
    <source>
        <strain evidence="7 8">NRRL B-14613</strain>
    </source>
</reference>
<dbReference type="EMBL" id="JAMDMM010000053">
    <property type="protein sequence ID" value="MCY9610324.1"/>
    <property type="molecule type" value="Genomic_DNA"/>
</dbReference>
<evidence type="ECO:0000256" key="6">
    <source>
        <dbReference type="SAM" id="SignalP"/>
    </source>
</evidence>
<evidence type="ECO:0000256" key="2">
    <source>
        <dbReference type="ARBA" id="ARBA00022729"/>
    </source>
</evidence>
<keyword evidence="2 6" id="KW-0732">Signal</keyword>
<keyword evidence="5" id="KW-0449">Lipoprotein</keyword>
<dbReference type="SUPFAM" id="SSF53850">
    <property type="entry name" value="Periplasmic binding protein-like II"/>
    <property type="match status" value="1"/>
</dbReference>
<dbReference type="PANTHER" id="PTHR43649">
    <property type="entry name" value="ARABINOSE-BINDING PROTEIN-RELATED"/>
    <property type="match status" value="1"/>
</dbReference>
<dbReference type="Proteomes" id="UP001209276">
    <property type="component" value="Unassembled WGS sequence"/>
</dbReference>
<dbReference type="Pfam" id="PF13416">
    <property type="entry name" value="SBP_bac_8"/>
    <property type="match status" value="1"/>
</dbReference>
<dbReference type="PANTHER" id="PTHR43649:SF33">
    <property type="entry name" value="POLYGALACTURONAN_RHAMNOGALACTURONAN-BINDING PROTEIN YTCQ"/>
    <property type="match status" value="1"/>
</dbReference>
<dbReference type="RefSeq" id="WP_164776329.1">
    <property type="nucleotide sequence ID" value="NZ_CABMNB010000032.1"/>
</dbReference>
<feature type="signal peptide" evidence="6">
    <location>
        <begin position="1"/>
        <end position="29"/>
    </location>
</feature>
<keyword evidence="3" id="KW-0472">Membrane</keyword>
<proteinExistence type="predicted"/>
<feature type="chain" id="PRO_5045567242" evidence="6">
    <location>
        <begin position="30"/>
        <end position="509"/>
    </location>
</feature>
<organism evidence="7 8">
    <name type="scientific">Paenibacillus thiaminolyticus</name>
    <name type="common">Bacillus thiaminolyticus</name>
    <dbReference type="NCBI Taxonomy" id="49283"/>
    <lineage>
        <taxon>Bacteria</taxon>
        <taxon>Bacillati</taxon>
        <taxon>Bacillota</taxon>
        <taxon>Bacilli</taxon>
        <taxon>Bacillales</taxon>
        <taxon>Paenibacillaceae</taxon>
        <taxon>Paenibacillus</taxon>
    </lineage>
</organism>
<dbReference type="PROSITE" id="PS51257">
    <property type="entry name" value="PROKAR_LIPOPROTEIN"/>
    <property type="match status" value="1"/>
</dbReference>
<evidence type="ECO:0000313" key="8">
    <source>
        <dbReference type="Proteomes" id="UP001209276"/>
    </source>
</evidence>
<evidence type="ECO:0000256" key="5">
    <source>
        <dbReference type="ARBA" id="ARBA00023288"/>
    </source>
</evidence>
<protein>
    <submittedName>
        <fullName evidence="7">Extracellular solute-binding protein</fullName>
    </submittedName>
</protein>
<evidence type="ECO:0000313" key="7">
    <source>
        <dbReference type="EMBL" id="MCY9610324.1"/>
    </source>
</evidence>
<name>A0ABT4G2M3_PANTH</name>
<evidence type="ECO:0000256" key="1">
    <source>
        <dbReference type="ARBA" id="ARBA00022475"/>
    </source>
</evidence>
<evidence type="ECO:0000256" key="4">
    <source>
        <dbReference type="ARBA" id="ARBA00023139"/>
    </source>
</evidence>
<keyword evidence="8" id="KW-1185">Reference proteome</keyword>
<keyword evidence="1" id="KW-1003">Cell membrane</keyword>
<gene>
    <name evidence="7" type="ORF">M5W83_24550</name>
</gene>
<keyword evidence="4" id="KW-0564">Palmitate</keyword>
<dbReference type="GeneID" id="76998209"/>
<sequence length="509" mass="57117">MIHKQPRKLASALTTSMLILLACSLLLTACGGEGKSASSGGDGPTKISIQTLNYATDMVNNSSPIWTELEKRTNTELDITWLTPTTIEDKVNVMLASGDMPDVVFVESLNNAQLQKMIKQGVFWDVTPFIKDYPNLTDGDKASMWDETKIEGQNYVIPRYYPSFGGGAFAMLRKDWLDALNLEVPTSLDSLFDVLKAFKENDPNGNGQADEIPYAASPSSMGFVYNIFNETQGNWKLKDGKLVPIITEDASRDALLWIKKAYDAGLFPKDFAILKFSQILDAFRSGKVGGTGLSMNHVWVTGKLLRDIDPKADLYPLPYLENPNGYKYTPSGASYYGVYLIPKKVPEDKVKKILELFDYGNSPEGNILTYYGLKDIHYKEENGKIVPTEQAKQDLTGDGNMSSLFHLISDDMAIGAVGMPDDLYERNVQIVNERKKHVVPEPERGLYSEAYNRYFPEIKKKVDDMRTKVIIGKETIEEYDKFIETIKKDKDLIKVIDEMNQAYQATQAK</sequence>
<comment type="caution">
    <text evidence="7">The sequence shown here is derived from an EMBL/GenBank/DDBJ whole genome shotgun (WGS) entry which is preliminary data.</text>
</comment>
<evidence type="ECO:0000256" key="3">
    <source>
        <dbReference type="ARBA" id="ARBA00023136"/>
    </source>
</evidence>
<dbReference type="InterPro" id="IPR006059">
    <property type="entry name" value="SBP"/>
</dbReference>
<accession>A0ABT4G2M3</accession>
<dbReference type="InterPro" id="IPR050490">
    <property type="entry name" value="Bact_solute-bd_prot1"/>
</dbReference>